<comment type="caution">
    <text evidence="1">The sequence shown here is derived from an EMBL/GenBank/DDBJ whole genome shotgun (WGS) entry which is preliminary data.</text>
</comment>
<protein>
    <submittedName>
        <fullName evidence="1">Uncharacterized protein</fullName>
    </submittedName>
</protein>
<evidence type="ECO:0000313" key="1">
    <source>
        <dbReference type="EMBL" id="PHQ15244.1"/>
    </source>
</evidence>
<sequence>MDKYPEGLPRPERQRDVNLDHHDSVRCHVQQRLCDEVAQLEKRIETLRLTRSPHAAIMISAYERMVDRKRGFMKSWDLPD</sequence>
<evidence type="ECO:0000313" key="2">
    <source>
        <dbReference type="Proteomes" id="UP000231409"/>
    </source>
</evidence>
<dbReference type="Proteomes" id="UP000231409">
    <property type="component" value="Unassembled WGS sequence"/>
</dbReference>
<dbReference type="AlphaFoldDB" id="A0A2G1UL64"/>
<gene>
    <name evidence="1" type="ORF">CLH61_08895</name>
</gene>
<dbReference type="EMBL" id="NTFH01000007">
    <property type="protein sequence ID" value="PHQ15244.1"/>
    <property type="molecule type" value="Genomic_DNA"/>
</dbReference>
<reference evidence="1 2" key="1">
    <citation type="submission" date="2017-09" db="EMBL/GenBank/DDBJ databases">
        <title>The draft genome sequences of Marinobacter sp. PWS21.</title>
        <authorList>
            <person name="Cao J."/>
        </authorList>
    </citation>
    <scope>NUCLEOTIDE SEQUENCE [LARGE SCALE GENOMIC DNA]</scope>
    <source>
        <strain evidence="1 2">PWS21</strain>
    </source>
</reference>
<accession>A0A2G1UL64</accession>
<keyword evidence="2" id="KW-1185">Reference proteome</keyword>
<dbReference type="RefSeq" id="WP_099614369.1">
    <property type="nucleotide sequence ID" value="NZ_KZ319370.1"/>
</dbReference>
<name>A0A2G1UL64_9GAMM</name>
<organism evidence="1 2">
    <name type="scientific">Marinobacter profundi</name>
    <dbReference type="NCBI Taxonomy" id="2666256"/>
    <lineage>
        <taxon>Bacteria</taxon>
        <taxon>Pseudomonadati</taxon>
        <taxon>Pseudomonadota</taxon>
        <taxon>Gammaproteobacteria</taxon>
        <taxon>Pseudomonadales</taxon>
        <taxon>Marinobacteraceae</taxon>
        <taxon>Marinobacter</taxon>
    </lineage>
</organism>
<proteinExistence type="predicted"/>